<name>L7WEL1_NONDD</name>
<dbReference type="InterPro" id="IPR029044">
    <property type="entry name" value="Nucleotide-diphossugar_trans"/>
</dbReference>
<evidence type="ECO:0000313" key="3">
    <source>
        <dbReference type="EMBL" id="AGC78717.1"/>
    </source>
</evidence>
<evidence type="ECO:0000259" key="2">
    <source>
        <dbReference type="Pfam" id="PF00535"/>
    </source>
</evidence>
<gene>
    <name evidence="3" type="ordered locus">DDD_3590</name>
</gene>
<evidence type="ECO:0000313" key="4">
    <source>
        <dbReference type="Proteomes" id="UP000011173"/>
    </source>
</evidence>
<dbReference type="Proteomes" id="UP000011173">
    <property type="component" value="Chromosome"/>
</dbReference>
<proteinExistence type="predicted"/>
<protein>
    <submittedName>
        <fullName evidence="3">Glycosyl transferase</fullName>
    </submittedName>
</protein>
<evidence type="ECO:0000256" key="1">
    <source>
        <dbReference type="SAM" id="Phobius"/>
    </source>
</evidence>
<organism evidence="3 4">
    <name type="scientific">Nonlabens dokdonensis (strain DSM 17205 / KCTC 12402 / DSW-6)</name>
    <name type="common">Donghaeana dokdonensis</name>
    <dbReference type="NCBI Taxonomy" id="592029"/>
    <lineage>
        <taxon>Bacteria</taxon>
        <taxon>Pseudomonadati</taxon>
        <taxon>Bacteroidota</taxon>
        <taxon>Flavobacteriia</taxon>
        <taxon>Flavobacteriales</taxon>
        <taxon>Flavobacteriaceae</taxon>
        <taxon>Nonlabens</taxon>
    </lineage>
</organism>
<dbReference type="AlphaFoldDB" id="L7WEL1"/>
<keyword evidence="1" id="KW-0472">Membrane</keyword>
<dbReference type="PATRIC" id="fig|592029.3.peg.3566"/>
<keyword evidence="1" id="KW-1133">Transmembrane helix</keyword>
<dbReference type="InterPro" id="IPR001173">
    <property type="entry name" value="Glyco_trans_2-like"/>
</dbReference>
<reference evidence="3 4" key="1">
    <citation type="journal article" date="2013" name="Genome Biol. Evol.">
        <title>Genomic makeup of the marine flavobacterium Nonlabens (Donghaeana) dokdonensis DSW-6 and identification of a novel class of rhodopsins.</title>
        <authorList>
            <person name="Kwon S.K."/>
            <person name="Kim B.K."/>
            <person name="Song J.Y."/>
            <person name="Kwak M.J."/>
            <person name="Lee C.H."/>
            <person name="Yoon J.H."/>
            <person name="Oh T.K."/>
            <person name="Kim J.F."/>
        </authorList>
    </citation>
    <scope>NUCLEOTIDE SEQUENCE [LARGE SCALE GENOMIC DNA]</scope>
    <source>
        <strain evidence="4">DSM 17205 / KCTC 12402 / DSW-6</strain>
    </source>
</reference>
<dbReference type="Gene3D" id="3.90.550.10">
    <property type="entry name" value="Spore Coat Polysaccharide Biosynthesis Protein SpsA, Chain A"/>
    <property type="match status" value="1"/>
</dbReference>
<feature type="transmembrane region" description="Helical" evidence="1">
    <location>
        <begin position="260"/>
        <end position="278"/>
    </location>
</feature>
<feature type="transmembrane region" description="Helical" evidence="1">
    <location>
        <begin position="205"/>
        <end position="226"/>
    </location>
</feature>
<keyword evidence="1" id="KW-0812">Transmembrane</keyword>
<dbReference type="Pfam" id="PF00535">
    <property type="entry name" value="Glycos_transf_2"/>
    <property type="match status" value="1"/>
</dbReference>
<dbReference type="GO" id="GO:0016740">
    <property type="term" value="F:transferase activity"/>
    <property type="evidence" value="ECO:0007669"/>
    <property type="project" value="UniProtKB-KW"/>
</dbReference>
<dbReference type="PANTHER" id="PTHR43646">
    <property type="entry name" value="GLYCOSYLTRANSFERASE"/>
    <property type="match status" value="1"/>
</dbReference>
<keyword evidence="3" id="KW-0808">Transferase</keyword>
<dbReference type="KEGG" id="ndo:DDD_3590"/>
<dbReference type="SUPFAM" id="SSF53448">
    <property type="entry name" value="Nucleotide-diphospho-sugar transferases"/>
    <property type="match status" value="1"/>
</dbReference>
<dbReference type="STRING" id="592029.DDD_3590"/>
<feature type="domain" description="Glycosyltransferase 2-like" evidence="2">
    <location>
        <begin position="2"/>
        <end position="107"/>
    </location>
</feature>
<dbReference type="HOGENOM" id="CLU_025996_19_1_10"/>
<dbReference type="PANTHER" id="PTHR43646:SF6">
    <property type="entry name" value="PRE-MYCOFACTOCIN GLYCOSYLTRANSFERASE"/>
    <property type="match status" value="1"/>
</dbReference>
<sequence length="297" mass="34062">MVIIEDGSDISCEEVCSRFRESVNITYLFKPNSGPGDSRNYGMKKATGDYFIILDSDCILPPEYLNEVDNYLSDDYVECYGGPDAAHESFSDLQKAINYSMTSFFTTGGIRGGNENLGRFQPRSFNMGLSRKAFEQTGGFRKIHPGEDPDLTLRLWQLNLSTALITKAHVYHERRISWALFYKQVNKFGKVRVILNKWHPDSTKLTYWFPAVFIFSLLASLIFLLIGIFWPVLFFAVYFLIIIIDSTIKNGIKIGFKSIFATLIQFYGYGIGFLKAWIKIVILKTPERKAFPKLFFK</sequence>
<accession>L7WEL1</accession>
<dbReference type="eggNOG" id="COG1215">
    <property type="taxonomic scope" value="Bacteria"/>
</dbReference>
<dbReference type="EMBL" id="CP001397">
    <property type="protein sequence ID" value="AGC78717.1"/>
    <property type="molecule type" value="Genomic_DNA"/>
</dbReference>